<dbReference type="InterPro" id="IPR013893">
    <property type="entry name" value="RNase_P_Rpp40"/>
</dbReference>
<reference evidence="1 2" key="1">
    <citation type="submission" date="2024-06" db="EMBL/GenBank/DDBJ databases">
        <title>Complete genome of Phlyctema vagabunda strain 19-DSS-EL-015.</title>
        <authorList>
            <person name="Fiorenzani C."/>
        </authorList>
    </citation>
    <scope>NUCLEOTIDE SEQUENCE [LARGE SCALE GENOMIC DNA]</scope>
    <source>
        <strain evidence="1 2">19-DSS-EL-015</strain>
    </source>
</reference>
<dbReference type="PANTHER" id="PTHR15396:SF1">
    <property type="entry name" value="RIBONUCLEASE P PROTEIN SUBUNIT P40"/>
    <property type="match status" value="1"/>
</dbReference>
<dbReference type="Proteomes" id="UP001629113">
    <property type="component" value="Unassembled WGS sequence"/>
</dbReference>
<comment type="caution">
    <text evidence="1">The sequence shown here is derived from an EMBL/GenBank/DDBJ whole genome shotgun (WGS) entry which is preliminary data.</text>
</comment>
<dbReference type="EMBL" id="JBFCZG010000006">
    <property type="protein sequence ID" value="KAL3420800.1"/>
    <property type="molecule type" value="Genomic_DNA"/>
</dbReference>
<evidence type="ECO:0000313" key="2">
    <source>
        <dbReference type="Proteomes" id="UP001629113"/>
    </source>
</evidence>
<organism evidence="1 2">
    <name type="scientific">Phlyctema vagabunda</name>
    <dbReference type="NCBI Taxonomy" id="108571"/>
    <lineage>
        <taxon>Eukaryota</taxon>
        <taxon>Fungi</taxon>
        <taxon>Dikarya</taxon>
        <taxon>Ascomycota</taxon>
        <taxon>Pezizomycotina</taxon>
        <taxon>Leotiomycetes</taxon>
        <taxon>Helotiales</taxon>
        <taxon>Dermateaceae</taxon>
        <taxon>Phlyctema</taxon>
    </lineage>
</organism>
<protein>
    <submittedName>
        <fullName evidence="1">Ribonuclease p mrp protein subunit pop1</fullName>
    </submittedName>
</protein>
<sequence>MLSFPTETKNHAKCAVTHGIMGHLDPKQPPVKRKPYSSILSHHFVQKVELILPEEIYEIIKSNFFSDLANPAYSRVILPLRALVEGDFFTEYIKKGNILLLSEGRSGVDNVYSLREGILTLHLDKESYERAGLVGKPDGVKGKRGTRPCWVVQIDLRLPSMLHGKKAFDRIVYAFQHALTTPVTWLFCNLTTSKCSRQLDS</sequence>
<keyword evidence="2" id="KW-1185">Reference proteome</keyword>
<dbReference type="PANTHER" id="PTHR15396">
    <property type="entry name" value="RIBONUCLEASE P PROTEIN SUBUNIT P40"/>
    <property type="match status" value="1"/>
</dbReference>
<proteinExistence type="predicted"/>
<accession>A0ABR4PBY6</accession>
<name>A0ABR4PBY6_9HELO</name>
<dbReference type="Pfam" id="PF08584">
    <property type="entry name" value="Ribonuc_P_40"/>
    <property type="match status" value="1"/>
</dbReference>
<gene>
    <name evidence="1" type="ORF">PVAG01_07245</name>
</gene>
<evidence type="ECO:0000313" key="1">
    <source>
        <dbReference type="EMBL" id="KAL3420800.1"/>
    </source>
</evidence>